<evidence type="ECO:0000313" key="2">
    <source>
        <dbReference type="Proteomes" id="UP000580839"/>
    </source>
</evidence>
<comment type="caution">
    <text evidence="1">The sequence shown here is derived from an EMBL/GenBank/DDBJ whole genome shotgun (WGS) entry which is preliminary data.</text>
</comment>
<dbReference type="AlphaFoldDB" id="A0A849SHN3"/>
<dbReference type="EMBL" id="JABFRW010000153">
    <property type="protein sequence ID" value="NOT34892.1"/>
    <property type="molecule type" value="Genomic_DNA"/>
</dbReference>
<evidence type="ECO:0000313" key="1">
    <source>
        <dbReference type="EMBL" id="NOT34892.1"/>
    </source>
</evidence>
<protein>
    <submittedName>
        <fullName evidence="1">Uncharacterized protein</fullName>
    </submittedName>
</protein>
<reference evidence="1 2" key="1">
    <citation type="submission" date="2020-04" db="EMBL/GenBank/DDBJ databases">
        <title>Metagenomic profiling of ammonia- and methane-oxidizing microorganisms in a Dutch drinking water treatment plant.</title>
        <authorList>
            <person name="Poghosyan L."/>
            <person name="Leucker S."/>
        </authorList>
    </citation>
    <scope>NUCLEOTIDE SEQUENCE [LARGE SCALE GENOMIC DNA]</scope>
    <source>
        <strain evidence="1">S-RSF-IL-03</strain>
    </source>
</reference>
<gene>
    <name evidence="1" type="ORF">HOP12_12075</name>
</gene>
<proteinExistence type="predicted"/>
<dbReference type="Proteomes" id="UP000580839">
    <property type="component" value="Unassembled WGS sequence"/>
</dbReference>
<organism evidence="1 2">
    <name type="scientific">Eiseniibacteriota bacterium</name>
    <dbReference type="NCBI Taxonomy" id="2212470"/>
    <lineage>
        <taxon>Bacteria</taxon>
        <taxon>Candidatus Eiseniibacteriota</taxon>
    </lineage>
</organism>
<name>A0A849SHN3_UNCEI</name>
<accession>A0A849SHN3</accession>
<sequence>MTRNEMAQRIARVLSADPDLCFEFYVAASEIVDDFDDYGAAIQANEAGIYDEHTTIEKLRAARNAVIARLRTSG</sequence>